<dbReference type="KEGG" id="palk:PSAKL28_01730"/>
<evidence type="ECO:0000256" key="1">
    <source>
        <dbReference type="SAM" id="MobiDB-lite"/>
    </source>
</evidence>
<dbReference type="AlphaFoldDB" id="A0A077F7X0"/>
<sequence length="176" mass="19524">MKHIVLGTALALSAVTATAGQFDQLYQIEQQTKQKEADLETERLRQAAAAQQRAESREAAARQQRAAAQRAASQRAAERQQAQAAEDKRVRTREEGFEDELRALELEERRLELQARKAKVARTNDYIDAELRDSAARTDVIQSNADASRNVTSGAKSLLEDAGKAEVNRSTKLFGE</sequence>
<dbReference type="eggNOG" id="ENOG5031FD2">
    <property type="taxonomic scope" value="Bacteria"/>
</dbReference>
<feature type="compositionally biased region" description="Polar residues" evidence="1">
    <location>
        <begin position="144"/>
        <end position="155"/>
    </location>
</feature>
<feature type="chain" id="PRO_5001718045" description="DUF5384 family protein" evidence="2">
    <location>
        <begin position="20"/>
        <end position="176"/>
    </location>
</feature>
<evidence type="ECO:0000256" key="2">
    <source>
        <dbReference type="SAM" id="SignalP"/>
    </source>
</evidence>
<evidence type="ECO:0008006" key="5">
    <source>
        <dbReference type="Google" id="ProtNLM"/>
    </source>
</evidence>
<feature type="region of interest" description="Disordered" evidence="1">
    <location>
        <begin position="34"/>
        <end position="96"/>
    </location>
</feature>
<accession>A0A077F7X0</accession>
<evidence type="ECO:0000313" key="4">
    <source>
        <dbReference type="Proteomes" id="UP000028931"/>
    </source>
</evidence>
<feature type="region of interest" description="Disordered" evidence="1">
    <location>
        <begin position="144"/>
        <end position="176"/>
    </location>
</feature>
<dbReference type="EMBL" id="CP009048">
    <property type="protein sequence ID" value="AIL59411.1"/>
    <property type="molecule type" value="Genomic_DNA"/>
</dbReference>
<reference evidence="3 4" key="1">
    <citation type="submission" date="2014-07" db="EMBL/GenBank/DDBJ databases">
        <authorList>
            <person name="Lee K."/>
            <person name="Lim J.Y."/>
            <person name="Hwang I."/>
        </authorList>
    </citation>
    <scope>NUCLEOTIDE SEQUENCE [LARGE SCALE GENOMIC DNA]</scope>
    <source>
        <strain evidence="3 4">KL28</strain>
    </source>
</reference>
<keyword evidence="2" id="KW-0732">Signal</keyword>
<evidence type="ECO:0000313" key="3">
    <source>
        <dbReference type="EMBL" id="AIL59411.1"/>
    </source>
</evidence>
<dbReference type="Pfam" id="PF17358">
    <property type="entry name" value="DUF5384"/>
    <property type="match status" value="1"/>
</dbReference>
<dbReference type="InterPro" id="IPR020231">
    <property type="entry name" value="Uncharacterised_YfgI"/>
</dbReference>
<dbReference type="OrthoDB" id="7012701at2"/>
<name>A0A077F7X0_9PSED</name>
<proteinExistence type="predicted"/>
<gene>
    <name evidence="3" type="ORF">PSAKL28_01730</name>
</gene>
<feature type="compositionally biased region" description="Basic and acidic residues" evidence="1">
    <location>
        <begin position="85"/>
        <end position="96"/>
    </location>
</feature>
<feature type="signal peptide" evidence="2">
    <location>
        <begin position="1"/>
        <end position="19"/>
    </location>
</feature>
<dbReference type="RefSeq" id="WP_038605403.1">
    <property type="nucleotide sequence ID" value="NZ_CP009048.1"/>
</dbReference>
<dbReference type="HOGENOM" id="CLU_128672_0_0_6"/>
<protein>
    <recommendedName>
        <fullName evidence="5">DUF5384 family protein</fullName>
    </recommendedName>
</protein>
<feature type="compositionally biased region" description="Low complexity" evidence="1">
    <location>
        <begin position="61"/>
        <end position="84"/>
    </location>
</feature>
<organism evidence="3 4">
    <name type="scientific">Pseudomonas alkylphenolica</name>
    <dbReference type="NCBI Taxonomy" id="237609"/>
    <lineage>
        <taxon>Bacteria</taxon>
        <taxon>Pseudomonadati</taxon>
        <taxon>Pseudomonadota</taxon>
        <taxon>Gammaproteobacteria</taxon>
        <taxon>Pseudomonadales</taxon>
        <taxon>Pseudomonadaceae</taxon>
        <taxon>Pseudomonas</taxon>
    </lineage>
</organism>
<feature type="compositionally biased region" description="Basic and acidic residues" evidence="1">
    <location>
        <begin position="158"/>
        <end position="176"/>
    </location>
</feature>
<feature type="compositionally biased region" description="Basic and acidic residues" evidence="1">
    <location>
        <begin position="34"/>
        <end position="45"/>
    </location>
</feature>
<dbReference type="Proteomes" id="UP000028931">
    <property type="component" value="Chromosome"/>
</dbReference>